<reference evidence="2 3" key="1">
    <citation type="submission" date="2018-05" db="EMBL/GenBank/DDBJ databases">
        <title>Genomic Encyclopedia of Type Strains, Phase IV (KMG-IV): sequencing the most valuable type-strain genomes for metagenomic binning, comparative biology and taxonomic classification.</title>
        <authorList>
            <person name="Goeker M."/>
        </authorList>
    </citation>
    <scope>NUCLEOTIDE SEQUENCE [LARGE SCALE GENOMIC DNA]</scope>
    <source>
        <strain evidence="2 3">DSM 18773</strain>
    </source>
</reference>
<keyword evidence="3" id="KW-1185">Reference proteome</keyword>
<feature type="compositionally biased region" description="Polar residues" evidence="1">
    <location>
        <begin position="42"/>
        <end position="52"/>
    </location>
</feature>
<evidence type="ECO:0000313" key="2">
    <source>
        <dbReference type="EMBL" id="PWK12684.1"/>
    </source>
</evidence>
<feature type="compositionally biased region" description="Basic and acidic residues" evidence="1">
    <location>
        <begin position="56"/>
        <end position="83"/>
    </location>
</feature>
<sequence length="104" mass="11724">MSLKPVELQIALPRTVDNSRNQQIQQNQAALQNAIDGEQLTRDTTVTEQTVLDTEDSARAELRERKQSQDGAQRERGNKHDSQASDAVSEAPHPYKGQRLDIRM</sequence>
<dbReference type="EMBL" id="QGGL01000009">
    <property type="protein sequence ID" value="PWK12684.1"/>
    <property type="molecule type" value="Genomic_DNA"/>
</dbReference>
<evidence type="ECO:0000256" key="1">
    <source>
        <dbReference type="SAM" id="MobiDB-lite"/>
    </source>
</evidence>
<protein>
    <submittedName>
        <fullName evidence="2">Uncharacterized protein</fullName>
    </submittedName>
</protein>
<dbReference type="AlphaFoldDB" id="A0A316D9A7"/>
<name>A0A316D9A7_9BACL</name>
<comment type="caution">
    <text evidence="2">The sequence shown here is derived from an EMBL/GenBank/DDBJ whole genome shotgun (WGS) entry which is preliminary data.</text>
</comment>
<organism evidence="2 3">
    <name type="scientific">Tumebacillus permanentifrigoris</name>
    <dbReference type="NCBI Taxonomy" id="378543"/>
    <lineage>
        <taxon>Bacteria</taxon>
        <taxon>Bacillati</taxon>
        <taxon>Bacillota</taxon>
        <taxon>Bacilli</taxon>
        <taxon>Bacillales</taxon>
        <taxon>Alicyclobacillaceae</taxon>
        <taxon>Tumebacillus</taxon>
    </lineage>
</organism>
<gene>
    <name evidence="2" type="ORF">C7459_10936</name>
</gene>
<accession>A0A316D9A7</accession>
<evidence type="ECO:0000313" key="3">
    <source>
        <dbReference type="Proteomes" id="UP000245634"/>
    </source>
</evidence>
<dbReference type="RefSeq" id="WP_109689315.1">
    <property type="nucleotide sequence ID" value="NZ_QGGL01000009.1"/>
</dbReference>
<feature type="region of interest" description="Disordered" evidence="1">
    <location>
        <begin position="40"/>
        <end position="104"/>
    </location>
</feature>
<dbReference type="Proteomes" id="UP000245634">
    <property type="component" value="Unassembled WGS sequence"/>
</dbReference>
<proteinExistence type="predicted"/>
<dbReference type="OrthoDB" id="2476294at2"/>